<evidence type="ECO:0008006" key="4">
    <source>
        <dbReference type="Google" id="ProtNLM"/>
    </source>
</evidence>
<gene>
    <name evidence="2" type="ORF">ACFOZ5_08535</name>
</gene>
<keyword evidence="1" id="KW-0732">Signal</keyword>
<evidence type="ECO:0000313" key="3">
    <source>
        <dbReference type="Proteomes" id="UP001595798"/>
    </source>
</evidence>
<accession>A0ABV8QH45</accession>
<sequence length="199" mass="20865">MRGLIAVVLAGLLAGCASTSITGYSDPDYRDSQYDSVVVVAEGAGLERAARLEGGICEKFQSKGITCAPFNQMFPPTRSHPADEVFTALNHKDIGALVVLLSGADQSSARNIGYQTFGSANVYGNQVTGQSSSMALTAFSRQAHARIVLVDADTRETAWLGDARTEGSGAVNVTESAFASSLTTEVVRALVESPHFSGE</sequence>
<name>A0ABV8QH45_9GAMM</name>
<protein>
    <recommendedName>
        <fullName evidence="4">DUF4136 domain-containing protein</fullName>
    </recommendedName>
</protein>
<dbReference type="EMBL" id="JBHSDI010000011">
    <property type="protein sequence ID" value="MFC4259072.1"/>
    <property type="molecule type" value="Genomic_DNA"/>
</dbReference>
<feature type="chain" id="PRO_5047067459" description="DUF4136 domain-containing protein" evidence="1">
    <location>
        <begin position="20"/>
        <end position="199"/>
    </location>
</feature>
<proteinExistence type="predicted"/>
<dbReference type="Proteomes" id="UP001595798">
    <property type="component" value="Unassembled WGS sequence"/>
</dbReference>
<evidence type="ECO:0000256" key="1">
    <source>
        <dbReference type="SAM" id="SignalP"/>
    </source>
</evidence>
<dbReference type="PROSITE" id="PS51257">
    <property type="entry name" value="PROKAR_LIPOPROTEIN"/>
    <property type="match status" value="1"/>
</dbReference>
<organism evidence="2 3">
    <name type="scientific">Marinobacter lacisalsi</name>
    <dbReference type="NCBI Taxonomy" id="475979"/>
    <lineage>
        <taxon>Bacteria</taxon>
        <taxon>Pseudomonadati</taxon>
        <taxon>Pseudomonadota</taxon>
        <taxon>Gammaproteobacteria</taxon>
        <taxon>Pseudomonadales</taxon>
        <taxon>Marinobacteraceae</taxon>
        <taxon>Marinobacter</taxon>
    </lineage>
</organism>
<keyword evidence="3" id="KW-1185">Reference proteome</keyword>
<reference evidence="3" key="1">
    <citation type="journal article" date="2019" name="Int. J. Syst. Evol. Microbiol.">
        <title>The Global Catalogue of Microorganisms (GCM) 10K type strain sequencing project: providing services to taxonomists for standard genome sequencing and annotation.</title>
        <authorList>
            <consortium name="The Broad Institute Genomics Platform"/>
            <consortium name="The Broad Institute Genome Sequencing Center for Infectious Disease"/>
            <person name="Wu L."/>
            <person name="Ma J."/>
        </authorList>
    </citation>
    <scope>NUCLEOTIDE SEQUENCE [LARGE SCALE GENOMIC DNA]</scope>
    <source>
        <strain evidence="3">CECT 7297</strain>
    </source>
</reference>
<evidence type="ECO:0000313" key="2">
    <source>
        <dbReference type="EMBL" id="MFC4259072.1"/>
    </source>
</evidence>
<feature type="signal peptide" evidence="1">
    <location>
        <begin position="1"/>
        <end position="19"/>
    </location>
</feature>
<dbReference type="RefSeq" id="WP_379886615.1">
    <property type="nucleotide sequence ID" value="NZ_JBHSDI010000011.1"/>
</dbReference>
<comment type="caution">
    <text evidence="2">The sequence shown here is derived from an EMBL/GenBank/DDBJ whole genome shotgun (WGS) entry which is preliminary data.</text>
</comment>